<comment type="caution">
    <text evidence="2">The sequence shown here is derived from an EMBL/GenBank/DDBJ whole genome shotgun (WGS) entry which is preliminary data.</text>
</comment>
<dbReference type="OrthoDB" id="2342679at2759"/>
<reference evidence="2 3" key="1">
    <citation type="submission" date="2018-08" db="EMBL/GenBank/DDBJ databases">
        <title>Genome and evolution of the arbuscular mycorrhizal fungus Diversispora epigaea (formerly Glomus versiforme) and its bacterial endosymbionts.</title>
        <authorList>
            <person name="Sun X."/>
            <person name="Fei Z."/>
            <person name="Harrison M."/>
        </authorList>
    </citation>
    <scope>NUCLEOTIDE SEQUENCE [LARGE SCALE GENOMIC DNA]</scope>
    <source>
        <strain evidence="2 3">IT104</strain>
    </source>
</reference>
<evidence type="ECO:0000256" key="1">
    <source>
        <dbReference type="SAM" id="MobiDB-lite"/>
    </source>
</evidence>
<gene>
    <name evidence="2" type="ORF">Glove_406g82</name>
</gene>
<sequence>MNKKIVLLIDNAGFYFNTKKLQKENSDDSSEDESDNKQESSQNSNKNKRTIQNNSKKISKLSNIKLIYLSPNTTAHLQPIDAEIIHTERWNNVTQKIIRNCWIKTGILPILNNIEIESNNEEETHDKETDEEIDEEIINLLDNLLEKDCVQRYFQLIDFDVSIEENLTEEQIVNLIQFEENEESESDSDDDEVLPVSVKDAISRLKIFIKYFEQQNDNSEFNIDDLQIFRKYL</sequence>
<dbReference type="EMBL" id="PQFF01000361">
    <property type="protein sequence ID" value="RHZ56095.1"/>
    <property type="molecule type" value="Genomic_DNA"/>
</dbReference>
<proteinExistence type="predicted"/>
<protein>
    <recommendedName>
        <fullName evidence="4">DDE-1 domain-containing protein</fullName>
    </recommendedName>
</protein>
<evidence type="ECO:0000313" key="3">
    <source>
        <dbReference type="Proteomes" id="UP000266861"/>
    </source>
</evidence>
<evidence type="ECO:0000313" key="2">
    <source>
        <dbReference type="EMBL" id="RHZ56095.1"/>
    </source>
</evidence>
<keyword evidence="3" id="KW-1185">Reference proteome</keyword>
<dbReference type="AlphaFoldDB" id="A0A397GYY9"/>
<name>A0A397GYY9_9GLOM</name>
<organism evidence="2 3">
    <name type="scientific">Diversispora epigaea</name>
    <dbReference type="NCBI Taxonomy" id="1348612"/>
    <lineage>
        <taxon>Eukaryota</taxon>
        <taxon>Fungi</taxon>
        <taxon>Fungi incertae sedis</taxon>
        <taxon>Mucoromycota</taxon>
        <taxon>Glomeromycotina</taxon>
        <taxon>Glomeromycetes</taxon>
        <taxon>Diversisporales</taxon>
        <taxon>Diversisporaceae</taxon>
        <taxon>Diversispora</taxon>
    </lineage>
</organism>
<dbReference type="Proteomes" id="UP000266861">
    <property type="component" value="Unassembled WGS sequence"/>
</dbReference>
<feature type="region of interest" description="Disordered" evidence="1">
    <location>
        <begin position="22"/>
        <end position="54"/>
    </location>
</feature>
<accession>A0A397GYY9</accession>
<evidence type="ECO:0008006" key="4">
    <source>
        <dbReference type="Google" id="ProtNLM"/>
    </source>
</evidence>